<evidence type="ECO:0000313" key="14">
    <source>
        <dbReference type="EMBL" id="PON28080.1"/>
    </source>
</evidence>
<dbReference type="CDD" id="cd00412">
    <property type="entry name" value="pyrophosphatase"/>
    <property type="match status" value="1"/>
</dbReference>
<dbReference type="InterPro" id="IPR027267">
    <property type="entry name" value="AH/BAR_dom_sf"/>
</dbReference>
<dbReference type="PROSITE" id="PS00387">
    <property type="entry name" value="PPASE"/>
    <property type="match status" value="1"/>
</dbReference>
<proteinExistence type="inferred from homology"/>
<feature type="region of interest" description="Disordered" evidence="13">
    <location>
        <begin position="716"/>
        <end position="744"/>
    </location>
</feature>
<comment type="caution">
    <text evidence="14">The sequence shown here is derived from an EMBL/GenBank/DDBJ whole genome shotgun (WGS) entry which is preliminary data.</text>
</comment>
<evidence type="ECO:0000256" key="11">
    <source>
        <dbReference type="ARBA" id="ARBA00047820"/>
    </source>
</evidence>
<evidence type="ECO:0000256" key="13">
    <source>
        <dbReference type="SAM" id="MobiDB-lite"/>
    </source>
</evidence>
<dbReference type="GO" id="GO:0005737">
    <property type="term" value="C:cytoplasm"/>
    <property type="evidence" value="ECO:0007669"/>
    <property type="project" value="UniProtKB-SubCell"/>
</dbReference>
<dbReference type="SUPFAM" id="SSF50324">
    <property type="entry name" value="Inorganic pyrophosphatase"/>
    <property type="match status" value="1"/>
</dbReference>
<comment type="similarity">
    <text evidence="3">Belongs to the PPase family.</text>
</comment>
<evidence type="ECO:0000256" key="12">
    <source>
        <dbReference type="SAM" id="Coils"/>
    </source>
</evidence>
<feature type="region of interest" description="Disordered" evidence="13">
    <location>
        <begin position="328"/>
        <end position="351"/>
    </location>
</feature>
<feature type="compositionally biased region" description="Polar residues" evidence="13">
    <location>
        <begin position="716"/>
        <end position="731"/>
    </location>
</feature>
<dbReference type="GO" id="GO:0006796">
    <property type="term" value="P:phosphate-containing compound metabolic process"/>
    <property type="evidence" value="ECO:0007669"/>
    <property type="project" value="InterPro"/>
</dbReference>
<evidence type="ECO:0000256" key="3">
    <source>
        <dbReference type="ARBA" id="ARBA00006220"/>
    </source>
</evidence>
<dbReference type="GO" id="GO:0000287">
    <property type="term" value="F:magnesium ion binding"/>
    <property type="evidence" value="ECO:0007669"/>
    <property type="project" value="InterPro"/>
</dbReference>
<evidence type="ECO:0000256" key="2">
    <source>
        <dbReference type="ARBA" id="ARBA00004496"/>
    </source>
</evidence>
<dbReference type="Gene3D" id="3.90.80.10">
    <property type="entry name" value="Inorganic pyrophosphatase"/>
    <property type="match status" value="1"/>
</dbReference>
<keyword evidence="8" id="KW-0460">Magnesium</keyword>
<gene>
    <name evidence="14" type="ORF">TGAM01_v203217</name>
</gene>
<evidence type="ECO:0000256" key="7">
    <source>
        <dbReference type="ARBA" id="ARBA00022801"/>
    </source>
</evidence>
<dbReference type="GO" id="GO:0004427">
    <property type="term" value="F:inorganic diphosphate phosphatase activity"/>
    <property type="evidence" value="ECO:0007669"/>
    <property type="project" value="UniProtKB-EC"/>
</dbReference>
<protein>
    <recommendedName>
        <fullName evidence="10">Inorganic pyrophosphatase</fullName>
        <ecNumber evidence="4">3.6.1.1</ecNumber>
    </recommendedName>
    <alternativeName>
        <fullName evidence="9">Pyrophosphate phospho-hydrolase</fullName>
    </alternativeName>
</protein>
<feature type="coiled-coil region" evidence="12">
    <location>
        <begin position="195"/>
        <end position="222"/>
    </location>
</feature>
<evidence type="ECO:0000256" key="10">
    <source>
        <dbReference type="ARBA" id="ARBA00040300"/>
    </source>
</evidence>
<sequence>MSQTSFLSPVAPSQHAFQTSFDDTAPDQPWDRGLSIQEAWSNSAPIRDNCAPPRPITEHQPSKTRSYVSLSKLLDYIQPELSRKQYRIIKNDKGLIEAYKSAGIDRVEIGRQICEWGKNSGDEAIVDISSKVGLLLQEMGKLSEPYATALEDARGHLKIIRNIEKIVQPIRDRKMRVLGNIQKLRTKQPLQSIKLAALEQELVRVEAESLVAEAQLTNLTRQNFREAFQIELTAAIERAEKEVILAKHGFRLLELLDANTVAPGQPFVPYEHGDQAHQVLSDAEANLKEYQPDDSRGKAQALSWALPPLACTSSADFHCRPVSPAAAVRSGTEKPATNLGHRPKSTELAPSLDPIFRPLPMLARRALQLRWQSLRGQVSLPNHSGVCWTTRLYSSAASEAARTQGSGRPVDGVTTGADSAGPLATGIPLPIAAKMGLRAPPPPSGQNSSASSQASQPFQRTAQIARHLNSNSDSSSAPAATMSGYTVRKVAAQNTLEHRVYIEKDGVPVSPFHDVPLYANQEQTILNMVVEIPRWTNGKLEISKEELLNPIKQDIKKGKLRFVRNCFPHKGYLWNYGAFPQTWEDPNTVHPETKAKGDNDPLDVCEIGELVGYPGQIKQVKVLGVMALLDEEETDWKVIVIDVNDPLAPKLNDVEDVERHLPGLLRATNEWFRIYKIPDGKPENQFAFTGECKNKAYAMDVIRECAEAWERLITGKTQPGSVSTTNTTVEHSPSRVPVQSLPPLPPHEELPPAKIDASIDKWFFISGASA</sequence>
<comment type="subcellular location">
    <subcellularLocation>
        <location evidence="2">Cytoplasm</location>
    </subcellularLocation>
</comment>
<dbReference type="EC" id="3.6.1.1" evidence="4"/>
<evidence type="ECO:0000256" key="9">
    <source>
        <dbReference type="ARBA" id="ARBA00032535"/>
    </source>
</evidence>
<dbReference type="InterPro" id="IPR036649">
    <property type="entry name" value="Pyrophosphatase_sf"/>
</dbReference>
<evidence type="ECO:0000256" key="6">
    <source>
        <dbReference type="ARBA" id="ARBA00022723"/>
    </source>
</evidence>
<feature type="region of interest" description="Disordered" evidence="13">
    <location>
        <begin position="436"/>
        <end position="460"/>
    </location>
</feature>
<dbReference type="AlphaFoldDB" id="A0A2P4ZUZ1"/>
<dbReference type="PANTHER" id="PTHR10286">
    <property type="entry name" value="INORGANIC PYROPHOSPHATASE"/>
    <property type="match status" value="1"/>
</dbReference>
<feature type="compositionally biased region" description="Low complexity" evidence="13">
    <location>
        <begin position="445"/>
        <end position="457"/>
    </location>
</feature>
<dbReference type="InterPro" id="IPR008162">
    <property type="entry name" value="Pyrophosphatase"/>
</dbReference>
<reference evidence="14 15" key="1">
    <citation type="journal article" date="2016" name="Genome Announc.">
        <title>Draft Whole-Genome Sequence of Trichoderma gamsii T6085, a Promising Biocontrol Agent of Fusarium Head Blight on Wheat.</title>
        <authorList>
            <person name="Baroncelli R."/>
            <person name="Zapparata A."/>
            <person name="Piaggeschi G."/>
            <person name="Sarrocco S."/>
            <person name="Vannacci G."/>
        </authorList>
    </citation>
    <scope>NUCLEOTIDE SEQUENCE [LARGE SCALE GENOMIC DNA]</scope>
    <source>
        <strain evidence="14 15">T6085</strain>
    </source>
</reference>
<keyword evidence="7" id="KW-0378">Hydrolase</keyword>
<evidence type="ECO:0000256" key="8">
    <source>
        <dbReference type="ARBA" id="ARBA00022842"/>
    </source>
</evidence>
<accession>A0A2P4ZUZ1</accession>
<organism evidence="14 15">
    <name type="scientific">Trichoderma gamsii</name>
    <dbReference type="NCBI Taxonomy" id="398673"/>
    <lineage>
        <taxon>Eukaryota</taxon>
        <taxon>Fungi</taxon>
        <taxon>Dikarya</taxon>
        <taxon>Ascomycota</taxon>
        <taxon>Pezizomycotina</taxon>
        <taxon>Sordariomycetes</taxon>
        <taxon>Hypocreomycetidae</taxon>
        <taxon>Hypocreales</taxon>
        <taxon>Hypocreaceae</taxon>
        <taxon>Trichoderma</taxon>
    </lineage>
</organism>
<keyword evidence="12" id="KW-0175">Coiled coil</keyword>
<feature type="region of interest" description="Disordered" evidence="13">
    <location>
        <begin position="44"/>
        <end position="63"/>
    </location>
</feature>
<feature type="region of interest" description="Disordered" evidence="13">
    <location>
        <begin position="399"/>
        <end position="422"/>
    </location>
</feature>
<evidence type="ECO:0000313" key="15">
    <source>
        <dbReference type="Proteomes" id="UP000054821"/>
    </source>
</evidence>
<keyword evidence="15" id="KW-1185">Reference proteome</keyword>
<evidence type="ECO:0000256" key="5">
    <source>
        <dbReference type="ARBA" id="ARBA00022490"/>
    </source>
</evidence>
<dbReference type="InterPro" id="IPR028245">
    <property type="entry name" value="PIL1/LSP1"/>
</dbReference>
<evidence type="ECO:0000256" key="4">
    <source>
        <dbReference type="ARBA" id="ARBA00012146"/>
    </source>
</evidence>
<comment type="cofactor">
    <cofactor evidence="1">
        <name>Mg(2+)</name>
        <dbReference type="ChEBI" id="CHEBI:18420"/>
    </cofactor>
</comment>
<dbReference type="EMBL" id="JPDN02000008">
    <property type="protein sequence ID" value="PON28080.1"/>
    <property type="molecule type" value="Genomic_DNA"/>
</dbReference>
<dbReference type="FunFam" id="3.90.80.10:FF:000004">
    <property type="entry name" value="Inorganic pyrophosphatase"/>
    <property type="match status" value="1"/>
</dbReference>
<dbReference type="STRING" id="398673.A0A2P4ZUZ1"/>
<dbReference type="RefSeq" id="XP_024406139.1">
    <property type="nucleotide sequence ID" value="XM_024549161.1"/>
</dbReference>
<comment type="catalytic activity">
    <reaction evidence="11">
        <text>diphosphate + H2O = 2 phosphate + H(+)</text>
        <dbReference type="Rhea" id="RHEA:24576"/>
        <dbReference type="ChEBI" id="CHEBI:15377"/>
        <dbReference type="ChEBI" id="CHEBI:15378"/>
        <dbReference type="ChEBI" id="CHEBI:33019"/>
        <dbReference type="ChEBI" id="CHEBI:43474"/>
        <dbReference type="EC" id="3.6.1.1"/>
    </reaction>
</comment>
<dbReference type="Pfam" id="PF00719">
    <property type="entry name" value="Pyrophosphatase"/>
    <property type="match status" value="1"/>
</dbReference>
<dbReference type="Gene3D" id="1.20.1270.60">
    <property type="entry name" value="Arfaptin homology (AH) domain/BAR domain"/>
    <property type="match status" value="1"/>
</dbReference>
<dbReference type="Proteomes" id="UP000054821">
    <property type="component" value="Unassembled WGS sequence"/>
</dbReference>
<keyword evidence="6" id="KW-0479">Metal-binding</keyword>
<dbReference type="GeneID" id="29984110"/>
<dbReference type="Pfam" id="PF13805">
    <property type="entry name" value="Pil1"/>
    <property type="match status" value="1"/>
</dbReference>
<evidence type="ECO:0000256" key="1">
    <source>
        <dbReference type="ARBA" id="ARBA00001946"/>
    </source>
</evidence>
<keyword evidence="5" id="KW-0963">Cytoplasm</keyword>
<name>A0A2P4ZUZ1_9HYPO</name>